<name>A0ABX6TTE2_9SPHI</name>
<organism evidence="1 2">
    <name type="scientific">Pedobacter riviphilus</name>
    <dbReference type="NCBI Taxonomy" id="2766984"/>
    <lineage>
        <taxon>Bacteria</taxon>
        <taxon>Pseudomonadati</taxon>
        <taxon>Bacteroidota</taxon>
        <taxon>Sphingobacteriia</taxon>
        <taxon>Sphingobacteriales</taxon>
        <taxon>Sphingobacteriaceae</taxon>
        <taxon>Pedobacter</taxon>
    </lineage>
</organism>
<sequence>MRSVVYELNDCYKIVTYSQLKSGVWSATSFVETIDKNESNIGFNEKLLLCLKASSKNLKEKDALSPADYYSLLGLTKGSKIEKVAKSFTVILEGNSLYFIPSIRNNNKTHYLPQFDDRIEFNIATDLDIKSIFIEILKKCE</sequence>
<gene>
    <name evidence="1" type="ORF">H9N25_11835</name>
</gene>
<reference evidence="1 2" key="1">
    <citation type="submission" date="2020-09" db="EMBL/GenBank/DDBJ databases">
        <title>Pedobacter sp. SW-16 isolated from soil near Yeocheon.</title>
        <authorList>
            <person name="Im H.S."/>
            <person name="Joung Y."/>
            <person name="Lee S.-S."/>
        </authorList>
    </citation>
    <scope>NUCLEOTIDE SEQUENCE [LARGE SCALE GENOMIC DNA]</scope>
    <source>
        <strain evidence="1 2">SW-16</strain>
    </source>
</reference>
<evidence type="ECO:0000313" key="2">
    <source>
        <dbReference type="Proteomes" id="UP000516439"/>
    </source>
</evidence>
<keyword evidence="2" id="KW-1185">Reference proteome</keyword>
<protein>
    <submittedName>
        <fullName evidence="1">Uncharacterized protein</fullName>
    </submittedName>
</protein>
<accession>A0ABX6TTE2</accession>
<dbReference type="EMBL" id="CP061171">
    <property type="protein sequence ID" value="QNR87015.1"/>
    <property type="molecule type" value="Genomic_DNA"/>
</dbReference>
<dbReference type="RefSeq" id="WP_190329033.1">
    <property type="nucleotide sequence ID" value="NZ_CP061171.1"/>
</dbReference>
<evidence type="ECO:0000313" key="1">
    <source>
        <dbReference type="EMBL" id="QNR87015.1"/>
    </source>
</evidence>
<dbReference type="Proteomes" id="UP000516439">
    <property type="component" value="Chromosome"/>
</dbReference>
<proteinExistence type="predicted"/>